<keyword evidence="2" id="KW-0521">NADP</keyword>
<dbReference type="Gene3D" id="3.40.50.720">
    <property type="entry name" value="NAD(P)-binding Rossmann-like Domain"/>
    <property type="match status" value="1"/>
</dbReference>
<feature type="domain" description="NmrA-like" evidence="3">
    <location>
        <begin position="2"/>
        <end position="262"/>
    </location>
</feature>
<sequence length="289" mass="33057">MEKITIIGATGMLGIPVTKELIKAGYEIIALVRDKNKAQKCLPNGITFVEGDLKDKSSVLKALKGAEGLYLNLSVKPTEKKTDFHSETEGLDNILTAAEQIGVKRISYLAAITLVSKDYHKNDWWVMDIKRKAIEKIKNSGIPYTIFYPTNFMENLEHNLIQGNKINIAGKPLYRNWWIAGEDYGRQVARSFQILQNENKEYVVQGPEGLMMEDVVDIFIRNYKKQQLSKGKTPLVLLKFIGLFSPKLNFITHIIDTINNYEEKFESHQIWEELGKPTITIEQYAKQLF</sequence>
<evidence type="ECO:0000313" key="4">
    <source>
        <dbReference type="EMBL" id="VAW14961.1"/>
    </source>
</evidence>
<dbReference type="EMBL" id="UOEP01000041">
    <property type="protein sequence ID" value="VAW14961.1"/>
    <property type="molecule type" value="Genomic_DNA"/>
</dbReference>
<proteinExistence type="inferred from homology"/>
<name>A0A3B0T8E1_9ZZZZ</name>
<dbReference type="InterPro" id="IPR036291">
    <property type="entry name" value="NAD(P)-bd_dom_sf"/>
</dbReference>
<dbReference type="SUPFAM" id="SSF51735">
    <property type="entry name" value="NAD(P)-binding Rossmann-fold domains"/>
    <property type="match status" value="1"/>
</dbReference>
<dbReference type="PANTHER" id="PTHR42748:SF7">
    <property type="entry name" value="NMRA LIKE REDOX SENSOR 1-RELATED"/>
    <property type="match status" value="1"/>
</dbReference>
<evidence type="ECO:0000256" key="2">
    <source>
        <dbReference type="ARBA" id="ARBA00022857"/>
    </source>
</evidence>
<evidence type="ECO:0000259" key="3">
    <source>
        <dbReference type="Pfam" id="PF05368"/>
    </source>
</evidence>
<comment type="similarity">
    <text evidence="1">Belongs to the NmrA-type oxidoreductase family.</text>
</comment>
<dbReference type="AlphaFoldDB" id="A0A3B0T8E1"/>
<dbReference type="InterPro" id="IPR008030">
    <property type="entry name" value="NmrA-like"/>
</dbReference>
<dbReference type="InterPro" id="IPR051164">
    <property type="entry name" value="NmrA-like_oxidored"/>
</dbReference>
<protein>
    <recommendedName>
        <fullName evidence="3">NmrA-like domain-containing protein</fullName>
    </recommendedName>
</protein>
<accession>A0A3B0T8E1</accession>
<reference evidence="4" key="1">
    <citation type="submission" date="2018-06" db="EMBL/GenBank/DDBJ databases">
        <authorList>
            <person name="Zhirakovskaya E."/>
        </authorList>
    </citation>
    <scope>NUCLEOTIDE SEQUENCE</scope>
</reference>
<dbReference type="PANTHER" id="PTHR42748">
    <property type="entry name" value="NITROGEN METABOLITE REPRESSION PROTEIN NMRA FAMILY MEMBER"/>
    <property type="match status" value="1"/>
</dbReference>
<organism evidence="4">
    <name type="scientific">hydrothermal vent metagenome</name>
    <dbReference type="NCBI Taxonomy" id="652676"/>
    <lineage>
        <taxon>unclassified sequences</taxon>
        <taxon>metagenomes</taxon>
        <taxon>ecological metagenomes</taxon>
    </lineage>
</organism>
<gene>
    <name evidence="4" type="ORF">MNBD_BACTEROID01-1838</name>
</gene>
<dbReference type="Pfam" id="PF05368">
    <property type="entry name" value="NmrA"/>
    <property type="match status" value="1"/>
</dbReference>
<evidence type="ECO:0000256" key="1">
    <source>
        <dbReference type="ARBA" id="ARBA00006328"/>
    </source>
</evidence>